<dbReference type="AlphaFoldDB" id="A0A7S1UCH7"/>
<dbReference type="InterPro" id="IPR003180">
    <property type="entry name" value="MPG"/>
</dbReference>
<dbReference type="HAMAP" id="MF_00527">
    <property type="entry name" value="3MGH"/>
    <property type="match status" value="1"/>
</dbReference>
<dbReference type="GO" id="GO:0003905">
    <property type="term" value="F:alkylbase DNA N-glycosylase activity"/>
    <property type="evidence" value="ECO:0007669"/>
    <property type="project" value="UniProtKB-EC"/>
</dbReference>
<evidence type="ECO:0000256" key="9">
    <source>
        <dbReference type="SAM" id="MobiDB-lite"/>
    </source>
</evidence>
<accession>A0A7S1UCH7</accession>
<proteinExistence type="inferred from homology"/>
<evidence type="ECO:0000256" key="8">
    <source>
        <dbReference type="ARBA" id="ARBA00033426"/>
    </source>
</evidence>
<organism evidence="10">
    <name type="scientific">Phaeomonas parva</name>
    <dbReference type="NCBI Taxonomy" id="124430"/>
    <lineage>
        <taxon>Eukaryota</taxon>
        <taxon>Sar</taxon>
        <taxon>Stramenopiles</taxon>
        <taxon>Ochrophyta</taxon>
        <taxon>Pinguiophyceae</taxon>
        <taxon>Pinguiochrysidales</taxon>
        <taxon>Pinguiochrysidaceae</taxon>
        <taxon>Phaeomonas</taxon>
    </lineage>
</organism>
<gene>
    <name evidence="10" type="ORF">PPAR1163_LOCUS21201</name>
</gene>
<dbReference type="SUPFAM" id="SSF50486">
    <property type="entry name" value="FMT C-terminal domain-like"/>
    <property type="match status" value="1"/>
</dbReference>
<protein>
    <recommendedName>
        <fullName evidence="4">DNA-3-methyladenine glycosylase II</fullName>
        <ecNumber evidence="4">3.2.2.21</ecNumber>
    </recommendedName>
    <alternativeName>
        <fullName evidence="8">3-methyladenine DNA glycosidase</fullName>
    </alternativeName>
</protein>
<dbReference type="GO" id="GO:0006284">
    <property type="term" value="P:base-excision repair"/>
    <property type="evidence" value="ECO:0007669"/>
    <property type="project" value="InterPro"/>
</dbReference>
<feature type="region of interest" description="Disordered" evidence="9">
    <location>
        <begin position="1"/>
        <end position="44"/>
    </location>
</feature>
<name>A0A7S1UCH7_9STRA</name>
<evidence type="ECO:0000256" key="5">
    <source>
        <dbReference type="ARBA" id="ARBA00022763"/>
    </source>
</evidence>
<keyword evidence="5" id="KW-0227">DNA damage</keyword>
<dbReference type="InterPro" id="IPR036995">
    <property type="entry name" value="MPG_sf"/>
</dbReference>
<evidence type="ECO:0000256" key="7">
    <source>
        <dbReference type="ARBA" id="ARBA00023204"/>
    </source>
</evidence>
<keyword evidence="7" id="KW-0234">DNA repair</keyword>
<dbReference type="InterPro" id="IPR011034">
    <property type="entry name" value="Formyl_transferase-like_C_sf"/>
</dbReference>
<dbReference type="Gene3D" id="3.10.300.10">
    <property type="entry name" value="Methylpurine-DNA glycosylase (MPG)"/>
    <property type="match status" value="1"/>
</dbReference>
<dbReference type="Pfam" id="PF02245">
    <property type="entry name" value="Pur_DNA_glyco"/>
    <property type="match status" value="1"/>
</dbReference>
<comment type="function">
    <text evidence="2">Hydrolysis of the deoxyribose N-glycosidic bond to excise 3-methyladenine, and 7-methylguanine from the damaged DNA polymer formed by alkylation lesions.</text>
</comment>
<dbReference type="EMBL" id="HBGJ01033483">
    <property type="protein sequence ID" value="CAD9262818.1"/>
    <property type="molecule type" value="Transcribed_RNA"/>
</dbReference>
<comment type="similarity">
    <text evidence="3">Belongs to the DNA glycosylase MPG family.</text>
</comment>
<dbReference type="PANTHER" id="PTHR10429">
    <property type="entry name" value="DNA-3-METHYLADENINE GLYCOSYLASE"/>
    <property type="match status" value="1"/>
</dbReference>
<evidence type="ECO:0000256" key="3">
    <source>
        <dbReference type="ARBA" id="ARBA00009232"/>
    </source>
</evidence>
<dbReference type="CDD" id="cd00540">
    <property type="entry name" value="AAG"/>
    <property type="match status" value="1"/>
</dbReference>
<evidence type="ECO:0000256" key="6">
    <source>
        <dbReference type="ARBA" id="ARBA00022801"/>
    </source>
</evidence>
<feature type="compositionally biased region" description="Low complexity" evidence="9">
    <location>
        <begin position="16"/>
        <end position="31"/>
    </location>
</feature>
<dbReference type="NCBIfam" id="TIGR00567">
    <property type="entry name" value="3mg"/>
    <property type="match status" value="1"/>
</dbReference>
<evidence type="ECO:0000256" key="4">
    <source>
        <dbReference type="ARBA" id="ARBA00012000"/>
    </source>
</evidence>
<dbReference type="GO" id="GO:0003677">
    <property type="term" value="F:DNA binding"/>
    <property type="evidence" value="ECO:0007669"/>
    <property type="project" value="InterPro"/>
</dbReference>
<dbReference type="PANTHER" id="PTHR10429:SF0">
    <property type="entry name" value="DNA-3-METHYLADENINE GLYCOSYLASE"/>
    <property type="match status" value="1"/>
</dbReference>
<dbReference type="EC" id="3.2.2.21" evidence="4"/>
<evidence type="ECO:0000256" key="1">
    <source>
        <dbReference type="ARBA" id="ARBA00000086"/>
    </source>
</evidence>
<sequence>MPRAGKKRRATESESEPGTAAAAATPQPQQPGKKRRRRREPGATVELAPRALRAAPRVVPRAFYVRSDAVAIAREMLGKVLCARGDDGVVSRGVIVETEAYTGLDDMACHSARFGRTKRTQSMYRPGGGTYVYTCHTQHLFNVIIGDEELPAGVLVRAVEPLSPIDLMLGRRNLDRLLPARLAAGPGMLTKALGIDKRFGDLDLCAGAESESDVGVWLEDVGIDLADSGVLASPRVGIDYAGEAKHYPYRFRVRQSQWTSRAK</sequence>
<comment type="catalytic activity">
    <reaction evidence="1">
        <text>Hydrolysis of alkylated DNA, releasing 3-methyladenine, 3-methylguanine, 7-methylguanine and 7-methyladenine.</text>
        <dbReference type="EC" id="3.2.2.21"/>
    </reaction>
</comment>
<evidence type="ECO:0000313" key="10">
    <source>
        <dbReference type="EMBL" id="CAD9262818.1"/>
    </source>
</evidence>
<evidence type="ECO:0000256" key="2">
    <source>
        <dbReference type="ARBA" id="ARBA00002421"/>
    </source>
</evidence>
<keyword evidence="6" id="KW-0378">Hydrolase</keyword>
<reference evidence="10" key="1">
    <citation type="submission" date="2021-01" db="EMBL/GenBank/DDBJ databases">
        <authorList>
            <person name="Corre E."/>
            <person name="Pelletier E."/>
            <person name="Niang G."/>
            <person name="Scheremetjew M."/>
            <person name="Finn R."/>
            <person name="Kale V."/>
            <person name="Holt S."/>
            <person name="Cochrane G."/>
            <person name="Meng A."/>
            <person name="Brown T."/>
            <person name="Cohen L."/>
        </authorList>
    </citation>
    <scope>NUCLEOTIDE SEQUENCE</scope>
    <source>
        <strain evidence="10">CCMP2877</strain>
    </source>
</reference>